<dbReference type="OrthoDB" id="8883818at2759"/>
<dbReference type="PANTHER" id="PTHR44163">
    <property type="entry name" value="U3 SMALL NUCLEOLAR RNA-ASSOCIATED PROTEIN 4 HOMOLOG"/>
    <property type="match status" value="1"/>
</dbReference>
<dbReference type="HOGENOM" id="CLU_002392_2_1_1"/>
<dbReference type="GO" id="GO:0034455">
    <property type="term" value="C:t-UTP complex"/>
    <property type="evidence" value="ECO:0007669"/>
    <property type="project" value="EnsemblFungi"/>
</dbReference>
<dbReference type="InterPro" id="IPR036322">
    <property type="entry name" value="WD40_repeat_dom_sf"/>
</dbReference>
<dbReference type="Gene3D" id="2.130.10.10">
    <property type="entry name" value="YVTN repeat-like/Quinoprotein amine dehydrogenase"/>
    <property type="match status" value="3"/>
</dbReference>
<dbReference type="PANTHER" id="PTHR44163:SF1">
    <property type="entry name" value="U3 SMALL NUCLEOLAR RNA-ASSOCIATED PROTEIN 4 HOMOLOG"/>
    <property type="match status" value="1"/>
</dbReference>
<proteinExistence type="predicted"/>
<dbReference type="InterPro" id="IPR001680">
    <property type="entry name" value="WD40_rpt"/>
</dbReference>
<dbReference type="GeneID" id="13882415"/>
<keyword evidence="1" id="KW-0853">WD repeat</keyword>
<dbReference type="GO" id="GO:0030686">
    <property type="term" value="C:90S preribosome"/>
    <property type="evidence" value="ECO:0007669"/>
    <property type="project" value="EnsemblFungi"/>
</dbReference>
<gene>
    <name evidence="2" type="primary">KAFR0D04430</name>
    <name evidence="2" type="ORF">KAFR_0D04430</name>
</gene>
<protein>
    <submittedName>
        <fullName evidence="2">Uncharacterized protein</fullName>
    </submittedName>
</protein>
<dbReference type="RefSeq" id="XP_003957226.1">
    <property type="nucleotide sequence ID" value="XM_003957177.1"/>
</dbReference>
<feature type="repeat" description="WD" evidence="1">
    <location>
        <begin position="215"/>
        <end position="256"/>
    </location>
</feature>
<dbReference type="Pfam" id="PF00400">
    <property type="entry name" value="WD40"/>
    <property type="match status" value="4"/>
</dbReference>
<evidence type="ECO:0000256" key="1">
    <source>
        <dbReference type="PROSITE-ProRule" id="PRU00221"/>
    </source>
</evidence>
<dbReference type="KEGG" id="kaf:KAFR_0D04430"/>
<dbReference type="InterPro" id="IPR015943">
    <property type="entry name" value="WD40/YVTN_repeat-like_dom_sf"/>
</dbReference>
<organism evidence="2 3">
    <name type="scientific">Kazachstania africana (strain ATCC 22294 / BCRC 22015 / CBS 2517 / CECT 1963 / NBRC 1671 / NRRL Y-8276)</name>
    <name type="common">Yeast</name>
    <name type="synonym">Kluyveromyces africanus</name>
    <dbReference type="NCBI Taxonomy" id="1071382"/>
    <lineage>
        <taxon>Eukaryota</taxon>
        <taxon>Fungi</taxon>
        <taxon>Dikarya</taxon>
        <taxon>Ascomycota</taxon>
        <taxon>Saccharomycotina</taxon>
        <taxon>Saccharomycetes</taxon>
        <taxon>Saccharomycetales</taxon>
        <taxon>Saccharomycetaceae</taxon>
        <taxon>Kazachstania</taxon>
    </lineage>
</organism>
<dbReference type="FunCoup" id="H2AUP1">
    <property type="interactions" value="1073"/>
</dbReference>
<dbReference type="AlphaFoldDB" id="H2AUP1"/>
<dbReference type="SMART" id="SM00320">
    <property type="entry name" value="WD40"/>
    <property type="match status" value="7"/>
</dbReference>
<dbReference type="PROSITE" id="PS50082">
    <property type="entry name" value="WD_REPEATS_2"/>
    <property type="match status" value="1"/>
</dbReference>
<dbReference type="InterPro" id="IPR046351">
    <property type="entry name" value="UTP4"/>
</dbReference>
<dbReference type="InParanoid" id="H2AUP1"/>
<dbReference type="eggNOG" id="KOG2048">
    <property type="taxonomic scope" value="Eukaryota"/>
</dbReference>
<dbReference type="GO" id="GO:0032040">
    <property type="term" value="C:small-subunit processome"/>
    <property type="evidence" value="ECO:0007669"/>
    <property type="project" value="EnsemblFungi"/>
</dbReference>
<keyword evidence="3" id="KW-1185">Reference proteome</keyword>
<accession>H2AUP1</accession>
<dbReference type="GO" id="GO:0003723">
    <property type="term" value="F:RNA binding"/>
    <property type="evidence" value="ECO:0007669"/>
    <property type="project" value="TreeGrafter"/>
</dbReference>
<dbReference type="GO" id="GO:0000462">
    <property type="term" value="P:maturation of SSU-rRNA from tricistronic rRNA transcript (SSU-rRNA, 5.8S rRNA, LSU-rRNA)"/>
    <property type="evidence" value="ECO:0007669"/>
    <property type="project" value="EnsemblFungi"/>
</dbReference>
<dbReference type="STRING" id="1071382.H2AUP1"/>
<name>H2AUP1_KAZAF</name>
<sequence>MMADARDENASMLVHRSRFVDYTPSNITSVAFSHRSTTKNVTPSDLRLAIGRSNGNIEIWNPRNDYIQERVLFGGVNRSIEGLVWCNVSGEPLRLFSIGGSTVITEWDLASGLPLKNYDCNAGVIWSIAINESQDKLAVGCDNGTVVIVDISGGKGFMEHDLILVRQEARILSLCWNHDDFVIGGCSDGRVRVWSAKPKDLNRGRLLNTMKVDKSKRESTLVWSVLYLPASNQIVSGDSTGSVKFWDFQFSTLVQSFKTHEADVLCLSTDVTNSMIFSAGVDRKIFQYSHMSSSNKKNSKSWISTSNRLLHGNDVRALCSYQSKGAEFLISAGLEKTFVVSSLSSFADGSYRKIPFVAPFTKNVLVNKEQRLVVMWNENIIKIWKIGTDTNDERNYSLVCKLTLKDEQNISCCAMSPDGQVLVVGRTNTTKLFHLQPTGQKLKVTKLENDLLLKTGSKLIKFVDNSKIILCSIDDEILRMDLEADDDERFDEIELLEAPSTKSSIKVPYLNNVNNLEVSGTYAVYSRYCGTVDLIDLATNKVNSMVRLTNFITSVQINESRSTVLVVTAENKIYELNINKSTNSLQDENVDESLLSAWSKNNTENLPKQLQYSKDKCVGIFIDGQDMNKVWFWGATWIASLDFSKDLPISKRRKPKKRSHDSLTITDDSNFMNYNDEEDDIDMEFTENASILLDKANNNGGTSNKARDIGDSQAFFFTDKYKPILFTDSISENELVIVERPALMVTSQEKSYALPKLVF</sequence>
<dbReference type="SUPFAM" id="SSF50978">
    <property type="entry name" value="WD40 repeat-like"/>
    <property type="match status" value="2"/>
</dbReference>
<dbReference type="GO" id="GO:0045943">
    <property type="term" value="P:positive regulation of transcription by RNA polymerase I"/>
    <property type="evidence" value="ECO:0007669"/>
    <property type="project" value="EnsemblFungi"/>
</dbReference>
<dbReference type="FunFam" id="2.130.10.10:FF:000896">
    <property type="entry name" value="U3 small nucleolar RNA-associated protein 4"/>
    <property type="match status" value="1"/>
</dbReference>
<reference evidence="2 3" key="1">
    <citation type="journal article" date="2011" name="Proc. Natl. Acad. Sci. U.S.A.">
        <title>Evolutionary erosion of yeast sex chromosomes by mating-type switching accidents.</title>
        <authorList>
            <person name="Gordon J.L."/>
            <person name="Armisen D."/>
            <person name="Proux-Wera E."/>
            <person name="Oheigeartaigh S.S."/>
            <person name="Byrne K.P."/>
            <person name="Wolfe K.H."/>
        </authorList>
    </citation>
    <scope>NUCLEOTIDE SEQUENCE [LARGE SCALE GENOMIC DNA]</scope>
    <source>
        <strain evidence="3">ATCC 22294 / BCRC 22015 / CBS 2517 / CECT 1963 / NBRC 1671 / NRRL Y-8276</strain>
    </source>
</reference>
<dbReference type="Proteomes" id="UP000005220">
    <property type="component" value="Chromosome 4"/>
</dbReference>
<dbReference type="EMBL" id="HE650824">
    <property type="protein sequence ID" value="CCF58091.1"/>
    <property type="molecule type" value="Genomic_DNA"/>
</dbReference>
<evidence type="ECO:0000313" key="3">
    <source>
        <dbReference type="Proteomes" id="UP000005220"/>
    </source>
</evidence>
<evidence type="ECO:0000313" key="2">
    <source>
        <dbReference type="EMBL" id="CCF58091.1"/>
    </source>
</evidence>